<gene>
    <name evidence="2" type="ORF">RRF57_011880</name>
</gene>
<accession>A0AAN7UYS2</accession>
<comment type="caution">
    <text evidence="2">The sequence shown here is derived from an EMBL/GenBank/DDBJ whole genome shotgun (WGS) entry which is preliminary data.</text>
</comment>
<evidence type="ECO:0000313" key="3">
    <source>
        <dbReference type="Proteomes" id="UP001305414"/>
    </source>
</evidence>
<dbReference type="Proteomes" id="UP001305414">
    <property type="component" value="Unassembled WGS sequence"/>
</dbReference>
<evidence type="ECO:0000256" key="1">
    <source>
        <dbReference type="SAM" id="MobiDB-lite"/>
    </source>
</evidence>
<sequence>MTGSIVIARWLAVDFGWLELGRQAGRKGRQTRGYGTGKQGRAALFLLGYRFLWRRRSAKETCVWLFDSGMDGCSSSQGNKGDKDDKGSKRRRDESPDFGKARLASFLGSAVDDEIGRARFAGYDGIGW</sequence>
<dbReference type="AlphaFoldDB" id="A0AAN7UYS2"/>
<feature type="region of interest" description="Disordered" evidence="1">
    <location>
        <begin position="69"/>
        <end position="97"/>
    </location>
</feature>
<organism evidence="2 3">
    <name type="scientific">Xylaria bambusicola</name>
    <dbReference type="NCBI Taxonomy" id="326684"/>
    <lineage>
        <taxon>Eukaryota</taxon>
        <taxon>Fungi</taxon>
        <taxon>Dikarya</taxon>
        <taxon>Ascomycota</taxon>
        <taxon>Pezizomycotina</taxon>
        <taxon>Sordariomycetes</taxon>
        <taxon>Xylariomycetidae</taxon>
        <taxon>Xylariales</taxon>
        <taxon>Xylariaceae</taxon>
        <taxon>Xylaria</taxon>
    </lineage>
</organism>
<reference evidence="2 3" key="1">
    <citation type="submission" date="2023-10" db="EMBL/GenBank/DDBJ databases">
        <title>Draft genome sequence of Xylaria bambusicola isolate GMP-LS, the root and basal stem rot pathogen of sugarcane in Indonesia.</title>
        <authorList>
            <person name="Selvaraj P."/>
            <person name="Muralishankar V."/>
            <person name="Muruganantham S."/>
            <person name="Sp S."/>
            <person name="Haryani S."/>
            <person name="Lau K.J.X."/>
            <person name="Naqvi N.I."/>
        </authorList>
    </citation>
    <scope>NUCLEOTIDE SEQUENCE [LARGE SCALE GENOMIC DNA]</scope>
    <source>
        <strain evidence="2">GMP-LS</strain>
    </source>
</reference>
<feature type="compositionally biased region" description="Basic and acidic residues" evidence="1">
    <location>
        <begin position="80"/>
        <end position="97"/>
    </location>
</feature>
<keyword evidence="3" id="KW-1185">Reference proteome</keyword>
<protein>
    <submittedName>
        <fullName evidence="2">Uncharacterized protein</fullName>
    </submittedName>
</protein>
<dbReference type="EMBL" id="JAWHQM010000063">
    <property type="protein sequence ID" value="KAK5636168.1"/>
    <property type="molecule type" value="Genomic_DNA"/>
</dbReference>
<evidence type="ECO:0000313" key="2">
    <source>
        <dbReference type="EMBL" id="KAK5636168.1"/>
    </source>
</evidence>
<name>A0AAN7UYS2_9PEZI</name>
<proteinExistence type="predicted"/>